<dbReference type="GeneID" id="75111001"/>
<dbReference type="AlphaFoldDB" id="C1D6P8"/>
<dbReference type="Proteomes" id="UP000002010">
    <property type="component" value="Chromosome"/>
</dbReference>
<dbReference type="GO" id="GO:0003677">
    <property type="term" value="F:DNA binding"/>
    <property type="evidence" value="ECO:0007669"/>
    <property type="project" value="UniProtKB-KW"/>
</dbReference>
<evidence type="ECO:0000259" key="5">
    <source>
        <dbReference type="Pfam" id="PF13693"/>
    </source>
</evidence>
<keyword evidence="4" id="KW-0804">Transcription</keyword>
<reference evidence="6 7" key="1">
    <citation type="journal article" date="2009" name="PLoS Genet.">
        <title>The complete genome and proteome of Laribacter hongkongensis reveal potential mechanisms for adaptations to different temperatures and habitats.</title>
        <authorList>
            <person name="Woo P.C."/>
            <person name="Lau S.K."/>
            <person name="Tse H."/>
            <person name="Teng J.L."/>
            <person name="Curreem S.O."/>
            <person name="Tsang A.K."/>
            <person name="Fan R.Y."/>
            <person name="Wong G.K."/>
            <person name="Huang Y."/>
            <person name="Loman N.J."/>
            <person name="Snyder L.A."/>
            <person name="Cai J.J."/>
            <person name="Huang J.D."/>
            <person name="Mak W."/>
            <person name="Pallen M.J."/>
            <person name="Lok S."/>
            <person name="Yuen K.Y."/>
        </authorList>
    </citation>
    <scope>NUCLEOTIDE SEQUENCE [LARGE SCALE GENOMIC DNA]</scope>
    <source>
        <strain evidence="6 7">HLHK9</strain>
    </source>
</reference>
<dbReference type="RefSeq" id="WP_012696645.1">
    <property type="nucleotide sequence ID" value="NC_012559.1"/>
</dbReference>
<dbReference type="KEGG" id="lhk:LHK_01164"/>
<evidence type="ECO:0000313" key="7">
    <source>
        <dbReference type="Proteomes" id="UP000002010"/>
    </source>
</evidence>
<evidence type="ECO:0000256" key="3">
    <source>
        <dbReference type="ARBA" id="ARBA00023125"/>
    </source>
</evidence>
<evidence type="ECO:0000313" key="6">
    <source>
        <dbReference type="EMBL" id="ACO74155.1"/>
    </source>
</evidence>
<dbReference type="SUPFAM" id="SSF47413">
    <property type="entry name" value="lambda repressor-like DNA-binding domains"/>
    <property type="match status" value="1"/>
</dbReference>
<dbReference type="STRING" id="557598.LHK_01164"/>
<evidence type="ECO:0000256" key="2">
    <source>
        <dbReference type="ARBA" id="ARBA00023015"/>
    </source>
</evidence>
<evidence type="ECO:0000256" key="4">
    <source>
        <dbReference type="ARBA" id="ARBA00023163"/>
    </source>
</evidence>
<dbReference type="EMBL" id="CP001154">
    <property type="protein sequence ID" value="ACO74155.1"/>
    <property type="molecule type" value="Genomic_DNA"/>
</dbReference>
<protein>
    <submittedName>
        <fullName evidence="6">Ner</fullName>
    </submittedName>
</protein>
<sequence>MNTSDPSQAISLTDWHRADIIAALRKQGWSLRRLSKFHGYKSATALNNALDRPWPKGERLIAQAIGIAPEVIWPTRYQPDFTKYLAPVTHS</sequence>
<dbReference type="InterPro" id="IPR038722">
    <property type="entry name" value="Ner_HTH_dom"/>
</dbReference>
<feature type="domain" description="Ner winged helix-turn-helix DNA-binding" evidence="5">
    <location>
        <begin position="14"/>
        <end position="84"/>
    </location>
</feature>
<evidence type="ECO:0000256" key="1">
    <source>
        <dbReference type="ARBA" id="ARBA00006157"/>
    </source>
</evidence>
<comment type="similarity">
    <text evidence="1">Belongs to the ner transcriptional regulatory family.</text>
</comment>
<gene>
    <name evidence="6" type="primary">ner</name>
    <name evidence="6" type="ordered locus">LHK_01164</name>
</gene>
<name>C1D6P8_LARHH</name>
<keyword evidence="2" id="KW-0805">Transcription regulation</keyword>
<dbReference type="Gene3D" id="1.10.260.40">
    <property type="entry name" value="lambda repressor-like DNA-binding domains"/>
    <property type="match status" value="1"/>
</dbReference>
<keyword evidence="3" id="KW-0238">DNA-binding</keyword>
<proteinExistence type="inferred from homology"/>
<keyword evidence="7" id="KW-1185">Reference proteome</keyword>
<dbReference type="eggNOG" id="COG3423">
    <property type="taxonomic scope" value="Bacteria"/>
</dbReference>
<dbReference type="Pfam" id="PF13693">
    <property type="entry name" value="HTH_35"/>
    <property type="match status" value="1"/>
</dbReference>
<accession>C1D6P8</accession>
<dbReference type="HOGENOM" id="CLU_162005_3_0_4"/>
<organism evidence="6 7">
    <name type="scientific">Laribacter hongkongensis (strain HLHK9)</name>
    <dbReference type="NCBI Taxonomy" id="557598"/>
    <lineage>
        <taxon>Bacteria</taxon>
        <taxon>Pseudomonadati</taxon>
        <taxon>Pseudomonadota</taxon>
        <taxon>Betaproteobacteria</taxon>
        <taxon>Neisseriales</taxon>
        <taxon>Aquaspirillaceae</taxon>
        <taxon>Laribacter</taxon>
    </lineage>
</organism>
<dbReference type="InterPro" id="IPR010982">
    <property type="entry name" value="Lambda_DNA-bd_dom_sf"/>
</dbReference>